<dbReference type="AlphaFoldDB" id="A0A930UQI4"/>
<dbReference type="EMBL" id="JADION010000001">
    <property type="protein sequence ID" value="MBF4102102.1"/>
    <property type="molecule type" value="Genomic_DNA"/>
</dbReference>
<proteinExistence type="predicted"/>
<evidence type="ECO:0000313" key="1">
    <source>
        <dbReference type="EMBL" id="MBF4102102.1"/>
    </source>
</evidence>
<comment type="caution">
    <text evidence="1">The sequence shown here is derived from an EMBL/GenBank/DDBJ whole genome shotgun (WGS) entry which is preliminary data.</text>
</comment>
<gene>
    <name evidence="1" type="ORF">INT80_00390</name>
</gene>
<protein>
    <recommendedName>
        <fullName evidence="2">DUF262 domain-containing protein</fullName>
    </recommendedName>
</protein>
<organism evidence="1">
    <name type="scientific">Gallibacterium anatis</name>
    <dbReference type="NCBI Taxonomy" id="750"/>
    <lineage>
        <taxon>Bacteria</taxon>
        <taxon>Pseudomonadati</taxon>
        <taxon>Pseudomonadota</taxon>
        <taxon>Gammaproteobacteria</taxon>
        <taxon>Pasteurellales</taxon>
        <taxon>Pasteurellaceae</taxon>
        <taxon>Gallibacterium</taxon>
    </lineage>
</organism>
<accession>A0A930UQI4</accession>
<reference evidence="1" key="1">
    <citation type="submission" date="2020-11" db="EMBL/GenBank/DDBJ databases">
        <title>Gallibacterium anatis 1637, full genome, WGS.</title>
        <authorList>
            <person name="Laishevtcev A.I."/>
            <person name="Yakimova E.A."/>
            <person name="Petkovich D."/>
            <person name="Stepanova T.V."/>
            <person name="Kalendr R.S."/>
            <person name="Rubalsky E.O."/>
            <person name="Zulkarneev E.R."/>
            <person name="Aleshkin A.V."/>
        </authorList>
    </citation>
    <scope>NUCLEOTIDE SEQUENCE</scope>
    <source>
        <strain evidence="1">1637</strain>
    </source>
</reference>
<sequence length="67" mass="7878">MDGQQRLTTLKLLLSYFNKNPNINLNFEYRDESNQSLNNLGDNKYGNSIEIGYKFILDIFSKNSKRK</sequence>
<evidence type="ECO:0008006" key="2">
    <source>
        <dbReference type="Google" id="ProtNLM"/>
    </source>
</evidence>
<name>A0A930UQI4_9PAST</name>